<dbReference type="EMBL" id="JAADYS010000935">
    <property type="protein sequence ID" value="KAF4466057.1"/>
    <property type="molecule type" value="Genomic_DNA"/>
</dbReference>
<evidence type="ECO:0000313" key="2">
    <source>
        <dbReference type="EMBL" id="KAF4466057.1"/>
    </source>
</evidence>
<gene>
    <name evidence="2" type="ORF">FALBO_7070</name>
</gene>
<comment type="caution">
    <text evidence="2">The sequence shown here is derived from an EMBL/GenBank/DDBJ whole genome shotgun (WGS) entry which is preliminary data.</text>
</comment>
<evidence type="ECO:0000256" key="1">
    <source>
        <dbReference type="SAM" id="MobiDB-lite"/>
    </source>
</evidence>
<evidence type="ECO:0000313" key="3">
    <source>
        <dbReference type="Proteomes" id="UP000554235"/>
    </source>
</evidence>
<reference evidence="2 3" key="1">
    <citation type="submission" date="2020-01" db="EMBL/GenBank/DDBJ databases">
        <title>Identification and distribution of gene clusters putatively required for synthesis of sphingolipid metabolism inhibitors in phylogenetically diverse species of the filamentous fungus Fusarium.</title>
        <authorList>
            <person name="Kim H.-S."/>
            <person name="Busman M."/>
            <person name="Brown D.W."/>
            <person name="Divon H."/>
            <person name="Uhlig S."/>
            <person name="Proctor R.H."/>
        </authorList>
    </citation>
    <scope>NUCLEOTIDE SEQUENCE [LARGE SCALE GENOMIC DNA]</scope>
    <source>
        <strain evidence="2 3">NRRL 20459</strain>
    </source>
</reference>
<accession>A0A8H4LAV4</accession>
<proteinExistence type="predicted"/>
<feature type="compositionally biased region" description="Polar residues" evidence="1">
    <location>
        <begin position="23"/>
        <end position="40"/>
    </location>
</feature>
<dbReference type="OrthoDB" id="4588713at2759"/>
<feature type="region of interest" description="Disordered" evidence="1">
    <location>
        <begin position="1"/>
        <end position="53"/>
    </location>
</feature>
<sequence>MDNPSSPGSIASSTPTAPTSASKVTYTTAGTPYNPSTSQPLQPPTRRGRSLKWSAGVSTAGLSLLPKSVLATLPFKTGSRSSSLQPCSPLQTNYDQVTSPLNDTDHGCINMSAQVPRLGASATPSPLASLFSEADQDRFTDGEQSDESDDDCDIAMDLLTNMTVKSLQNLASYPNPSQKRAQKALVRGVKPIVNGLKSATRSDEPSTPLNRTAGLQELLQANSDSPTILRPAQSEAVTFGRFQDDGFWNSGDKSAVTQPESFKTFDLAVGGSTSRTCGKFSSGTLASGPGAPQPLTAGPPGQRQYRPSTFESTFKALKTKGSGQEASQEGDDDAIVIARQTLRQAGIDNMEPAPNSPSFKSIRSLNPPPLSAPPVRGMGSARDMHRDINTGRRADASILGSTEDSPHPGSMATTTWTWPPPSAPVCWASSQELQQPRYATGPRIWTANDLEARNEKVNSAWYAGADFLTVTPEDIAFQVQYPKGKSKFGAVGDGRPTKKRDQYRPMEMDDANRMSAAEHARPLLNIAFVNVQKFVEEEWHKKHGEASPAVQAAK</sequence>
<dbReference type="AlphaFoldDB" id="A0A8H4LAV4"/>
<dbReference type="Proteomes" id="UP000554235">
    <property type="component" value="Unassembled WGS sequence"/>
</dbReference>
<feature type="region of interest" description="Disordered" evidence="1">
    <location>
        <begin position="280"/>
        <end position="307"/>
    </location>
</feature>
<protein>
    <submittedName>
        <fullName evidence="2">Uncharacterized protein</fullName>
    </submittedName>
</protein>
<name>A0A8H4LAV4_9HYPO</name>
<organism evidence="2 3">
    <name type="scientific">Fusarium albosuccineum</name>
    <dbReference type="NCBI Taxonomy" id="1237068"/>
    <lineage>
        <taxon>Eukaryota</taxon>
        <taxon>Fungi</taxon>
        <taxon>Dikarya</taxon>
        <taxon>Ascomycota</taxon>
        <taxon>Pezizomycotina</taxon>
        <taxon>Sordariomycetes</taxon>
        <taxon>Hypocreomycetidae</taxon>
        <taxon>Hypocreales</taxon>
        <taxon>Nectriaceae</taxon>
        <taxon>Fusarium</taxon>
        <taxon>Fusarium decemcellulare species complex</taxon>
    </lineage>
</organism>
<feature type="compositionally biased region" description="Low complexity" evidence="1">
    <location>
        <begin position="1"/>
        <end position="22"/>
    </location>
</feature>
<feature type="region of interest" description="Disordered" evidence="1">
    <location>
        <begin position="347"/>
        <end position="367"/>
    </location>
</feature>
<keyword evidence="3" id="KW-1185">Reference proteome</keyword>